<dbReference type="AlphaFoldDB" id="A0A6C0GE23"/>
<organism evidence="1 2">
    <name type="scientific">Rhodocytophaga rosea</name>
    <dbReference type="NCBI Taxonomy" id="2704465"/>
    <lineage>
        <taxon>Bacteria</taxon>
        <taxon>Pseudomonadati</taxon>
        <taxon>Bacteroidota</taxon>
        <taxon>Cytophagia</taxon>
        <taxon>Cytophagales</taxon>
        <taxon>Rhodocytophagaceae</taxon>
        <taxon>Rhodocytophaga</taxon>
    </lineage>
</organism>
<dbReference type="EMBL" id="CP048222">
    <property type="protein sequence ID" value="QHT66215.1"/>
    <property type="molecule type" value="Genomic_DNA"/>
</dbReference>
<dbReference type="RefSeq" id="WP_162442281.1">
    <property type="nucleotide sequence ID" value="NZ_CP048222.1"/>
</dbReference>
<dbReference type="Proteomes" id="UP000480178">
    <property type="component" value="Chromosome"/>
</dbReference>
<accession>A0A6C0GE23</accession>
<reference evidence="1 2" key="1">
    <citation type="submission" date="2020-01" db="EMBL/GenBank/DDBJ databases">
        <authorList>
            <person name="Kim M.K."/>
        </authorList>
    </citation>
    <scope>NUCLEOTIDE SEQUENCE [LARGE SCALE GENOMIC DNA]</scope>
    <source>
        <strain evidence="1 2">172606-1</strain>
    </source>
</reference>
<sequence length="211" mass="23739">MAVSLSFVSYIMAQEKISIYPAQVYIEQTPHRQYIHFDFNLKNITADTLTLRRLQLRAVDVSGNLTTLNEVGLSPSIHTLPHRQVLPGGTLNLFNHSFYKFEPDVQIGLLYNAFTFSSTAGTEAIEHITEIKPVYYSSRTALSFPLSGPVLVKDGHDFYAHHRRIDLTHPVASLIGIQANAGLSAIDLCPVDEHTMLYKNKGQTKEDWFGY</sequence>
<evidence type="ECO:0000313" key="2">
    <source>
        <dbReference type="Proteomes" id="UP000480178"/>
    </source>
</evidence>
<evidence type="ECO:0000313" key="1">
    <source>
        <dbReference type="EMBL" id="QHT66215.1"/>
    </source>
</evidence>
<dbReference type="KEGG" id="rhoz:GXP67_05810"/>
<name>A0A6C0GE23_9BACT</name>
<keyword evidence="2" id="KW-1185">Reference proteome</keyword>
<gene>
    <name evidence="1" type="ORF">GXP67_05810</name>
</gene>
<protein>
    <submittedName>
        <fullName evidence="1">Uncharacterized protein</fullName>
    </submittedName>
</protein>
<proteinExistence type="predicted"/>